<dbReference type="AlphaFoldDB" id="A0A1G9ILH0"/>
<dbReference type="Pfam" id="PF11149">
    <property type="entry name" value="DUF2924"/>
    <property type="match status" value="1"/>
</dbReference>
<evidence type="ECO:0000313" key="2">
    <source>
        <dbReference type="Proteomes" id="UP000199382"/>
    </source>
</evidence>
<dbReference type="EMBL" id="FNEK01000075">
    <property type="protein sequence ID" value="SDL26002.1"/>
    <property type="molecule type" value="Genomic_DNA"/>
</dbReference>
<evidence type="ECO:0008006" key="3">
    <source>
        <dbReference type="Google" id="ProtNLM"/>
    </source>
</evidence>
<protein>
    <recommendedName>
        <fullName evidence="3">DUF2924 domain-containing protein</fullName>
    </recommendedName>
</protein>
<sequence>MIRVADLQTMDRAALIAAWVEVFGTPVPKGLSQSFLRRFLATEIQTRRSGGLPTRIRKALTQDNDRGKRSKGASLEPGSRLLREWNGTTHVVEVTNDGFLWDGQTWRSLSVIAREITGAHWSGPRFFGLNGKARS</sequence>
<name>A0A1G9ILH0_9RHOB</name>
<evidence type="ECO:0000313" key="1">
    <source>
        <dbReference type="EMBL" id="SDL26002.1"/>
    </source>
</evidence>
<dbReference type="RefSeq" id="WP_093163060.1">
    <property type="nucleotide sequence ID" value="NZ_FNEK01000075.1"/>
</dbReference>
<gene>
    <name evidence="1" type="ORF">SAMN04488026_10756</name>
</gene>
<organism evidence="1 2">
    <name type="scientific">Aliiruegeria lutimaris</name>
    <dbReference type="NCBI Taxonomy" id="571298"/>
    <lineage>
        <taxon>Bacteria</taxon>
        <taxon>Pseudomonadati</taxon>
        <taxon>Pseudomonadota</taxon>
        <taxon>Alphaproteobacteria</taxon>
        <taxon>Rhodobacterales</taxon>
        <taxon>Roseobacteraceae</taxon>
        <taxon>Aliiruegeria</taxon>
    </lineage>
</organism>
<proteinExistence type="predicted"/>
<dbReference type="InterPro" id="IPR021322">
    <property type="entry name" value="DUF2924"/>
</dbReference>
<reference evidence="1 2" key="1">
    <citation type="submission" date="2016-10" db="EMBL/GenBank/DDBJ databases">
        <authorList>
            <person name="de Groot N.N."/>
        </authorList>
    </citation>
    <scope>NUCLEOTIDE SEQUENCE [LARGE SCALE GENOMIC DNA]</scope>
    <source>
        <strain evidence="1 2">DSM 25294</strain>
    </source>
</reference>
<dbReference type="STRING" id="571298.SAMN04488026_10756"/>
<dbReference type="Proteomes" id="UP000199382">
    <property type="component" value="Unassembled WGS sequence"/>
</dbReference>
<dbReference type="OrthoDB" id="284135at2"/>
<keyword evidence="2" id="KW-1185">Reference proteome</keyword>
<accession>A0A1G9ILH0</accession>